<name>A0A1W1ZC84_9BURK</name>
<dbReference type="GO" id="GO:0006508">
    <property type="term" value="P:proteolysis"/>
    <property type="evidence" value="ECO:0007669"/>
    <property type="project" value="UniProtKB-KW"/>
</dbReference>
<dbReference type="Proteomes" id="UP000192708">
    <property type="component" value="Unassembled WGS sequence"/>
</dbReference>
<keyword evidence="2" id="KW-0645">Protease</keyword>
<dbReference type="InterPro" id="IPR002931">
    <property type="entry name" value="Transglutaminase-like"/>
</dbReference>
<dbReference type="RefSeq" id="WP_084283176.1">
    <property type="nucleotide sequence ID" value="NZ_FWXJ01000005.1"/>
</dbReference>
<organism evidence="2 3">
    <name type="scientific">Polynucleobacter kasalickyi</name>
    <dbReference type="NCBI Taxonomy" id="1938817"/>
    <lineage>
        <taxon>Bacteria</taxon>
        <taxon>Pseudomonadati</taxon>
        <taxon>Pseudomonadota</taxon>
        <taxon>Betaproteobacteria</taxon>
        <taxon>Burkholderiales</taxon>
        <taxon>Burkholderiaceae</taxon>
        <taxon>Polynucleobacter</taxon>
    </lineage>
</organism>
<gene>
    <name evidence="2" type="ORF">SAMN06296008_10513</name>
</gene>
<dbReference type="OrthoDB" id="5438043at2"/>
<dbReference type="SUPFAM" id="SSF54001">
    <property type="entry name" value="Cysteine proteinases"/>
    <property type="match status" value="1"/>
</dbReference>
<dbReference type="Gene3D" id="3.10.620.30">
    <property type="match status" value="1"/>
</dbReference>
<sequence>MKLQVHHQTEFHYDRPVHHSIHELRLTPQNHSTQEIIRWRVNAPSKVFDSVDAFGNAMQSFVMEKNYSELIIEAKGEVETKNEYLIIDQPKSVSPYYLLQQTDLTAPNEEMMEYFKKITPAAWTEQSMLELTKNIGEKIQYVTGVTHSKTLASEAFKLGKGVCQDQTHLLLSFCRYSGIPARYVSGYVYDVDKPVDSSHAWIDVCLNIDKAEWLSIDITNQCFTNDCHIRLAVGRDYDHISPVKGVRFGGGEESLITNFSLKEC</sequence>
<feature type="domain" description="Transglutaminase-like" evidence="1">
    <location>
        <begin position="155"/>
        <end position="220"/>
    </location>
</feature>
<accession>A0A1W1ZC84</accession>
<evidence type="ECO:0000313" key="2">
    <source>
        <dbReference type="EMBL" id="SMC45946.1"/>
    </source>
</evidence>
<dbReference type="Pfam" id="PF01841">
    <property type="entry name" value="Transglut_core"/>
    <property type="match status" value="1"/>
</dbReference>
<proteinExistence type="predicted"/>
<dbReference type="InterPro" id="IPR038765">
    <property type="entry name" value="Papain-like_cys_pep_sf"/>
</dbReference>
<keyword evidence="3" id="KW-1185">Reference proteome</keyword>
<dbReference type="AlphaFoldDB" id="A0A1W1ZC84"/>
<protein>
    <submittedName>
        <fullName evidence="2">Transglutaminase-like enzyme, putative cysteine protease</fullName>
    </submittedName>
</protein>
<reference evidence="2 3" key="1">
    <citation type="submission" date="2017-04" db="EMBL/GenBank/DDBJ databases">
        <authorList>
            <person name="Afonso C.L."/>
            <person name="Miller P.J."/>
            <person name="Scott M.A."/>
            <person name="Spackman E."/>
            <person name="Goraichik I."/>
            <person name="Dimitrov K.M."/>
            <person name="Suarez D.L."/>
            <person name="Swayne D.E."/>
        </authorList>
    </citation>
    <scope>NUCLEOTIDE SEQUENCE [LARGE SCALE GENOMIC DNA]</scope>
    <source>
        <strain evidence="2 3">VK13</strain>
    </source>
</reference>
<dbReference type="STRING" id="1938817.SAMN06296008_10513"/>
<dbReference type="InterPro" id="IPR013589">
    <property type="entry name" value="Bac_transglu_N"/>
</dbReference>
<dbReference type="PANTHER" id="PTHR33490:SF6">
    <property type="entry name" value="SLL1049 PROTEIN"/>
    <property type="match status" value="1"/>
</dbReference>
<keyword evidence="2" id="KW-0378">Hydrolase</keyword>
<dbReference type="PANTHER" id="PTHR33490">
    <property type="entry name" value="BLR5614 PROTEIN-RELATED"/>
    <property type="match status" value="1"/>
</dbReference>
<dbReference type="GO" id="GO:0008233">
    <property type="term" value="F:peptidase activity"/>
    <property type="evidence" value="ECO:0007669"/>
    <property type="project" value="UniProtKB-KW"/>
</dbReference>
<evidence type="ECO:0000313" key="3">
    <source>
        <dbReference type="Proteomes" id="UP000192708"/>
    </source>
</evidence>
<dbReference type="SMART" id="SM00460">
    <property type="entry name" value="TGc"/>
    <property type="match status" value="1"/>
</dbReference>
<dbReference type="Pfam" id="PF08379">
    <property type="entry name" value="Bact_transglu_N"/>
    <property type="match status" value="1"/>
</dbReference>
<dbReference type="EMBL" id="FWXJ01000005">
    <property type="protein sequence ID" value="SMC45946.1"/>
    <property type="molecule type" value="Genomic_DNA"/>
</dbReference>
<evidence type="ECO:0000259" key="1">
    <source>
        <dbReference type="SMART" id="SM00460"/>
    </source>
</evidence>